<dbReference type="AlphaFoldDB" id="A0A9Q9RP42"/>
<reference evidence="2" key="1">
    <citation type="submission" date="2019-05" db="EMBL/GenBank/DDBJ databases">
        <authorList>
            <person name="Piombo E."/>
        </authorList>
    </citation>
    <scope>NUCLEOTIDE SEQUENCE</scope>
    <source>
        <strain evidence="2">C2S</strain>
    </source>
</reference>
<dbReference type="EMBL" id="CABFJX010000371">
    <property type="protein sequence ID" value="VTT73784.1"/>
    <property type="molecule type" value="Genomic_DNA"/>
</dbReference>
<feature type="region of interest" description="Disordered" evidence="1">
    <location>
        <begin position="1"/>
        <end position="70"/>
    </location>
</feature>
<sequence>MSALAKIREGLAREDNTAVAHTLAPHEKEIEETPEIITETGPGHDKEATAGALSPDDKGNDSDVPSEDVQTGVKEIQAITLTWASGHSSL</sequence>
<name>A0A9Q9RP42_FUSFU</name>
<dbReference type="Proteomes" id="UP000760494">
    <property type="component" value="Unassembled WGS sequence"/>
</dbReference>
<evidence type="ECO:0000313" key="3">
    <source>
        <dbReference type="Proteomes" id="UP000760494"/>
    </source>
</evidence>
<accession>A0A9Q9RP42</accession>
<protein>
    <submittedName>
        <fullName evidence="2">Uncharacterized protein</fullName>
    </submittedName>
</protein>
<comment type="caution">
    <text evidence="2">The sequence shown here is derived from an EMBL/GenBank/DDBJ whole genome shotgun (WGS) entry which is preliminary data.</text>
</comment>
<evidence type="ECO:0000313" key="2">
    <source>
        <dbReference type="EMBL" id="VTT73784.1"/>
    </source>
</evidence>
<evidence type="ECO:0000256" key="1">
    <source>
        <dbReference type="SAM" id="MobiDB-lite"/>
    </source>
</evidence>
<gene>
    <name evidence="2" type="ORF">C2S_9252</name>
</gene>
<feature type="compositionally biased region" description="Basic and acidic residues" evidence="1">
    <location>
        <begin position="1"/>
        <end position="16"/>
    </location>
</feature>
<proteinExistence type="predicted"/>
<organism evidence="2 3">
    <name type="scientific">Fusarium fujikuroi</name>
    <name type="common">Bakanae and foot rot disease fungus</name>
    <name type="synonym">Gibberella fujikuroi</name>
    <dbReference type="NCBI Taxonomy" id="5127"/>
    <lineage>
        <taxon>Eukaryota</taxon>
        <taxon>Fungi</taxon>
        <taxon>Dikarya</taxon>
        <taxon>Ascomycota</taxon>
        <taxon>Pezizomycotina</taxon>
        <taxon>Sordariomycetes</taxon>
        <taxon>Hypocreomycetidae</taxon>
        <taxon>Hypocreales</taxon>
        <taxon>Nectriaceae</taxon>
        <taxon>Fusarium</taxon>
        <taxon>Fusarium fujikuroi species complex</taxon>
    </lineage>
</organism>